<name>A0ABW1T1Y1_9ACTN</name>
<dbReference type="PANTHER" id="PTHR16222">
    <property type="entry name" value="ADP-RIBOSYLGLYCOHYDROLASE"/>
    <property type="match status" value="1"/>
</dbReference>
<sequence>MKQGLADRAAGALLGMAAGDALGAGYEFGPALSAATEVELIGGGSFGWAPGEWTDDTQMAVPLLEAAERAATSGTALTDHLDHVARRWVDWAVTAADVGNQTRSVISTVRHSGDVSAAALSQASHALHALTGRTAGNGSLMRTAPVALAYLSDPAGLASAAREVSSLTHWDDDAGDACVLWCLAIRHAMLHGAFDLAGGLDALPEERRTTWAARIAEAEKARPRDFPENGWVVHALQGAWSAITTTKVPDGDPPLHLRLALENAVRGGGDTDTVAAIAGQLLGARWGASAVPMGWTAKLHGWPGLTGQALAERGAALAGGASRLRA</sequence>
<organism evidence="3 4">
    <name type="scientific">Longivirga aurantiaca</name>
    <dbReference type="NCBI Taxonomy" id="1837743"/>
    <lineage>
        <taxon>Bacteria</taxon>
        <taxon>Bacillati</taxon>
        <taxon>Actinomycetota</taxon>
        <taxon>Actinomycetes</taxon>
        <taxon>Sporichthyales</taxon>
        <taxon>Sporichthyaceae</taxon>
        <taxon>Longivirga</taxon>
    </lineage>
</organism>
<dbReference type="Proteomes" id="UP001596138">
    <property type="component" value="Unassembled WGS sequence"/>
</dbReference>
<evidence type="ECO:0000313" key="3">
    <source>
        <dbReference type="EMBL" id="MFC6238045.1"/>
    </source>
</evidence>
<evidence type="ECO:0000313" key="4">
    <source>
        <dbReference type="Proteomes" id="UP001596138"/>
    </source>
</evidence>
<proteinExistence type="inferred from homology"/>
<evidence type="ECO:0000256" key="1">
    <source>
        <dbReference type="ARBA" id="ARBA00010702"/>
    </source>
</evidence>
<accession>A0ABW1T1Y1</accession>
<dbReference type="PANTHER" id="PTHR16222:SF24">
    <property type="entry name" value="ADP-RIBOSYLHYDROLASE ARH3"/>
    <property type="match status" value="1"/>
</dbReference>
<protein>
    <submittedName>
        <fullName evidence="3">ADP-ribosylglycohydrolase family protein</fullName>
    </submittedName>
</protein>
<dbReference type="Gene3D" id="1.10.4080.10">
    <property type="entry name" value="ADP-ribosylation/Crystallin J1"/>
    <property type="match status" value="1"/>
</dbReference>
<dbReference type="InterPro" id="IPR005502">
    <property type="entry name" value="Ribosyl_crysJ1"/>
</dbReference>
<evidence type="ECO:0000256" key="2">
    <source>
        <dbReference type="ARBA" id="ARBA00022801"/>
    </source>
</evidence>
<keyword evidence="2" id="KW-0378">Hydrolase</keyword>
<gene>
    <name evidence="3" type="ORF">ACFQGU_09150</name>
</gene>
<dbReference type="InterPro" id="IPR036705">
    <property type="entry name" value="Ribosyl_crysJ1_sf"/>
</dbReference>
<keyword evidence="4" id="KW-1185">Reference proteome</keyword>
<dbReference type="RefSeq" id="WP_386765899.1">
    <property type="nucleotide sequence ID" value="NZ_JBHSTI010000008.1"/>
</dbReference>
<dbReference type="Pfam" id="PF03747">
    <property type="entry name" value="ADP_ribosyl_GH"/>
    <property type="match status" value="1"/>
</dbReference>
<dbReference type="SUPFAM" id="SSF101478">
    <property type="entry name" value="ADP-ribosylglycohydrolase"/>
    <property type="match status" value="1"/>
</dbReference>
<comment type="caution">
    <text evidence="3">The sequence shown here is derived from an EMBL/GenBank/DDBJ whole genome shotgun (WGS) entry which is preliminary data.</text>
</comment>
<dbReference type="EMBL" id="JBHSTI010000008">
    <property type="protein sequence ID" value="MFC6238045.1"/>
    <property type="molecule type" value="Genomic_DNA"/>
</dbReference>
<dbReference type="InterPro" id="IPR050792">
    <property type="entry name" value="ADP-ribosylglycohydrolase"/>
</dbReference>
<comment type="similarity">
    <text evidence="1">Belongs to the ADP-ribosylglycohydrolase family.</text>
</comment>
<reference evidence="4" key="1">
    <citation type="journal article" date="2019" name="Int. J. Syst. Evol. Microbiol.">
        <title>The Global Catalogue of Microorganisms (GCM) 10K type strain sequencing project: providing services to taxonomists for standard genome sequencing and annotation.</title>
        <authorList>
            <consortium name="The Broad Institute Genomics Platform"/>
            <consortium name="The Broad Institute Genome Sequencing Center for Infectious Disease"/>
            <person name="Wu L."/>
            <person name="Ma J."/>
        </authorList>
    </citation>
    <scope>NUCLEOTIDE SEQUENCE [LARGE SCALE GENOMIC DNA]</scope>
    <source>
        <strain evidence="4">CGMCC 4.7317</strain>
    </source>
</reference>